<dbReference type="Gene3D" id="3.30.9.10">
    <property type="entry name" value="D-Amino Acid Oxidase, subunit A, domain 2"/>
    <property type="match status" value="1"/>
</dbReference>
<keyword evidence="6" id="KW-1133">Transmembrane helix</keyword>
<organism evidence="8 9">
    <name type="scientific">Paenibacillus selenitireducens</name>
    <dbReference type="NCBI Taxonomy" id="1324314"/>
    <lineage>
        <taxon>Bacteria</taxon>
        <taxon>Bacillati</taxon>
        <taxon>Bacillota</taxon>
        <taxon>Bacilli</taxon>
        <taxon>Bacillales</taxon>
        <taxon>Paenibacillaceae</taxon>
        <taxon>Paenibacillus</taxon>
    </lineage>
</organism>
<comment type="pathway">
    <text evidence="1">Cofactor biosynthesis; thiamine diphosphate biosynthesis.</text>
</comment>
<keyword evidence="6" id="KW-0812">Transmembrane</keyword>
<dbReference type="GO" id="GO:0005737">
    <property type="term" value="C:cytoplasm"/>
    <property type="evidence" value="ECO:0007669"/>
    <property type="project" value="TreeGrafter"/>
</dbReference>
<dbReference type="GO" id="GO:0050660">
    <property type="term" value="F:flavin adenine dinucleotide binding"/>
    <property type="evidence" value="ECO:0007669"/>
    <property type="project" value="InterPro"/>
</dbReference>
<dbReference type="STRING" id="1324314.BVG16_15145"/>
<dbReference type="PROSITE" id="PS51257">
    <property type="entry name" value="PROKAR_LIPOPROTEIN"/>
    <property type="match status" value="1"/>
</dbReference>
<evidence type="ECO:0000256" key="6">
    <source>
        <dbReference type="SAM" id="Phobius"/>
    </source>
</evidence>
<keyword evidence="3" id="KW-0560">Oxidoreductase</keyword>
<gene>
    <name evidence="8" type="ORF">BVG16_15145</name>
</gene>
<dbReference type="InterPro" id="IPR036188">
    <property type="entry name" value="FAD/NAD-bd_sf"/>
</dbReference>
<evidence type="ECO:0000313" key="8">
    <source>
        <dbReference type="EMBL" id="OPA77763.1"/>
    </source>
</evidence>
<dbReference type="GO" id="GO:0043799">
    <property type="term" value="F:glycine oxidase activity"/>
    <property type="evidence" value="ECO:0007669"/>
    <property type="project" value="UniProtKB-EC"/>
</dbReference>
<dbReference type="EMBL" id="MSZX01000005">
    <property type="protein sequence ID" value="OPA77763.1"/>
    <property type="molecule type" value="Genomic_DNA"/>
</dbReference>
<evidence type="ECO:0000256" key="2">
    <source>
        <dbReference type="ARBA" id="ARBA00022977"/>
    </source>
</evidence>
<dbReference type="Proteomes" id="UP000190188">
    <property type="component" value="Unassembled WGS sequence"/>
</dbReference>
<keyword evidence="9" id="KW-1185">Reference proteome</keyword>
<dbReference type="UniPathway" id="UPA00060"/>
<proteinExistence type="predicted"/>
<evidence type="ECO:0000256" key="5">
    <source>
        <dbReference type="ARBA" id="ARBA00050018"/>
    </source>
</evidence>
<dbReference type="PANTHER" id="PTHR13847">
    <property type="entry name" value="SARCOSINE DEHYDROGENASE-RELATED"/>
    <property type="match status" value="1"/>
</dbReference>
<dbReference type="Gene3D" id="3.50.50.60">
    <property type="entry name" value="FAD/NAD(P)-binding domain"/>
    <property type="match status" value="1"/>
</dbReference>
<protein>
    <recommendedName>
        <fullName evidence="5">glycine oxidase</fullName>
        <ecNumber evidence="5">1.4.3.19</ecNumber>
    </recommendedName>
</protein>
<dbReference type="NCBIfam" id="TIGR02352">
    <property type="entry name" value="thiamin_ThiO"/>
    <property type="match status" value="1"/>
</dbReference>
<dbReference type="SUPFAM" id="SSF54373">
    <property type="entry name" value="FAD-linked reductases, C-terminal domain"/>
    <property type="match status" value="1"/>
</dbReference>
<comment type="caution">
    <text evidence="8">The sequence shown here is derived from an EMBL/GenBank/DDBJ whole genome shotgun (WGS) entry which is preliminary data.</text>
</comment>
<dbReference type="SUPFAM" id="SSF51905">
    <property type="entry name" value="FAD/NAD(P)-binding domain"/>
    <property type="match status" value="1"/>
</dbReference>
<evidence type="ECO:0000259" key="7">
    <source>
        <dbReference type="Pfam" id="PF01266"/>
    </source>
</evidence>
<dbReference type="GO" id="GO:0009229">
    <property type="term" value="P:thiamine diphosphate biosynthetic process"/>
    <property type="evidence" value="ECO:0007669"/>
    <property type="project" value="UniProtKB-UniPathway"/>
</dbReference>
<evidence type="ECO:0000313" key="9">
    <source>
        <dbReference type="Proteomes" id="UP000190188"/>
    </source>
</evidence>
<evidence type="ECO:0000256" key="4">
    <source>
        <dbReference type="ARBA" id="ARBA00049872"/>
    </source>
</evidence>
<evidence type="ECO:0000256" key="3">
    <source>
        <dbReference type="ARBA" id="ARBA00023002"/>
    </source>
</evidence>
<sequence length="383" mass="41260">MQRTVDVVIIGAGVIGCSIAYQLARRGISTRVYDKNQIGAEASSAAAGMLAAQAEFMDSRPLFDLARQSRSLFPALAEELKACSGVDIGFVHHGLLRVARTPEDVLTYQNMASQHVGLGEEAQWLSPEQALELESGLSPSIHGALYFPQDGQVYASQLTLAYAQAAASYGAVFQEFAEVQEIIEDHGCVTGVRLQGEVIPCSNVIVASSMWTQELLSKNGLHVPLFPVKGECIAVKSMKPLLRRTIYTDGCYLVPKSNGEIFIGATVHPHSYDRKVSIGGIAALIQAAEELIPSIRSAEFSRAWSGLRPQTPSGLPYLGEHPMLKHAFIASGHYRNGILLSPITGMLMADLIEGKPPAADLTPFAIPALPKQQRVKEELITGV</sequence>
<dbReference type="RefSeq" id="WP_078499507.1">
    <property type="nucleotide sequence ID" value="NZ_MSZX01000005.1"/>
</dbReference>
<reference evidence="8 9" key="1">
    <citation type="submission" date="2017-01" db="EMBL/GenBank/DDBJ databases">
        <title>Genome analysis of Paenibacillus selenitrireducens ES3-24.</title>
        <authorList>
            <person name="Xu D."/>
            <person name="Yao R."/>
            <person name="Zheng S."/>
        </authorList>
    </citation>
    <scope>NUCLEOTIDE SEQUENCE [LARGE SCALE GENOMIC DNA]</scope>
    <source>
        <strain evidence="8 9">ES3-24</strain>
    </source>
</reference>
<dbReference type="PANTHER" id="PTHR13847:SF289">
    <property type="entry name" value="GLYCINE OXIDASE"/>
    <property type="match status" value="1"/>
</dbReference>
<dbReference type="Pfam" id="PF01266">
    <property type="entry name" value="DAO"/>
    <property type="match status" value="1"/>
</dbReference>
<keyword evidence="6" id="KW-0472">Membrane</keyword>
<dbReference type="AlphaFoldDB" id="A0A1T2XDS7"/>
<dbReference type="EC" id="1.4.3.19" evidence="5"/>
<feature type="transmembrane region" description="Helical" evidence="6">
    <location>
        <begin position="7"/>
        <end position="24"/>
    </location>
</feature>
<evidence type="ECO:0000256" key="1">
    <source>
        <dbReference type="ARBA" id="ARBA00004948"/>
    </source>
</evidence>
<name>A0A1T2XDS7_9BACL</name>
<dbReference type="GO" id="GO:0009228">
    <property type="term" value="P:thiamine biosynthetic process"/>
    <property type="evidence" value="ECO:0007669"/>
    <property type="project" value="UniProtKB-KW"/>
</dbReference>
<feature type="domain" description="FAD dependent oxidoreductase" evidence="7">
    <location>
        <begin position="6"/>
        <end position="351"/>
    </location>
</feature>
<dbReference type="OrthoDB" id="9794226at2"/>
<dbReference type="InterPro" id="IPR012727">
    <property type="entry name" value="Gly_oxidase_ThiO"/>
</dbReference>
<comment type="catalytic activity">
    <reaction evidence="4">
        <text>glycine + O2 + H2O = glyoxylate + H2O2 + NH4(+)</text>
        <dbReference type="Rhea" id="RHEA:11532"/>
        <dbReference type="ChEBI" id="CHEBI:15377"/>
        <dbReference type="ChEBI" id="CHEBI:15379"/>
        <dbReference type="ChEBI" id="CHEBI:16240"/>
        <dbReference type="ChEBI" id="CHEBI:28938"/>
        <dbReference type="ChEBI" id="CHEBI:36655"/>
        <dbReference type="ChEBI" id="CHEBI:57305"/>
        <dbReference type="EC" id="1.4.3.19"/>
    </reaction>
</comment>
<keyword evidence="2" id="KW-0784">Thiamine biosynthesis</keyword>
<dbReference type="InterPro" id="IPR006076">
    <property type="entry name" value="FAD-dep_OxRdtase"/>
</dbReference>
<accession>A0A1T2XDS7</accession>